<keyword evidence="2" id="KW-0732">Signal</keyword>
<dbReference type="AlphaFoldDB" id="A0A3D8M4M7"/>
<feature type="signal peptide" evidence="2">
    <location>
        <begin position="1"/>
        <end position="24"/>
    </location>
</feature>
<feature type="chain" id="PRO_5017647917" description="GlyGly-CTERM sorting domain-containing protein" evidence="2">
    <location>
        <begin position="25"/>
        <end position="558"/>
    </location>
</feature>
<organism evidence="3 4">
    <name type="scientific">Alteromonas aestuariivivens</name>
    <dbReference type="NCBI Taxonomy" id="1938339"/>
    <lineage>
        <taxon>Bacteria</taxon>
        <taxon>Pseudomonadati</taxon>
        <taxon>Pseudomonadota</taxon>
        <taxon>Gammaproteobacteria</taxon>
        <taxon>Alteromonadales</taxon>
        <taxon>Alteromonadaceae</taxon>
        <taxon>Alteromonas/Salinimonas group</taxon>
        <taxon>Alteromonas</taxon>
    </lineage>
</organism>
<gene>
    <name evidence="3" type="ORF">DXV75_12935</name>
</gene>
<comment type="caution">
    <text evidence="3">The sequence shown here is derived from an EMBL/GenBank/DDBJ whole genome shotgun (WGS) entry which is preliminary data.</text>
</comment>
<feature type="region of interest" description="Disordered" evidence="1">
    <location>
        <begin position="501"/>
        <end position="533"/>
    </location>
</feature>
<dbReference type="Proteomes" id="UP000256561">
    <property type="component" value="Unassembled WGS sequence"/>
</dbReference>
<dbReference type="OrthoDB" id="315328at2"/>
<reference evidence="4" key="1">
    <citation type="submission" date="2018-08" db="EMBL/GenBank/DDBJ databases">
        <authorList>
            <person name="Zhang J."/>
            <person name="Du Z.-J."/>
        </authorList>
    </citation>
    <scope>NUCLEOTIDE SEQUENCE [LARGE SCALE GENOMIC DNA]</scope>
    <source>
        <strain evidence="4">KCTC 52655</strain>
    </source>
</reference>
<accession>A0A3D8M4M7</accession>
<dbReference type="EMBL" id="QRHA01000009">
    <property type="protein sequence ID" value="RDV24697.1"/>
    <property type="molecule type" value="Genomic_DNA"/>
</dbReference>
<feature type="compositionally biased region" description="Pro residues" evidence="1">
    <location>
        <begin position="504"/>
        <end position="528"/>
    </location>
</feature>
<evidence type="ECO:0000313" key="4">
    <source>
        <dbReference type="Proteomes" id="UP000256561"/>
    </source>
</evidence>
<sequence length="558" mass="62528">MSVKVLFRSLLAGALLVASSHTFAEIVLEKEIQITDTGLFFDGEKVTTNRSDPAVVNDEKYHYYFGNRISPHGDSIKKLGDYVFMTWYRGGKNDRHVMLTRYNMVTGSLKTIEFPHQHTGYQNQWWIGESHNTIAVGVSPVDGTIHLLYDMHAYGSDRPSDGSLANDYFRYSYSKPGAANVPDDEFTLDQFVKDTSFNSEGDSDYKHITLTGEVDYEAFSGLTYPGFFLNTDGTLLMYMRKGGNNNGGYKFARYYADNKTWSDFLQFNVVDAKSYGMDYNWGLYGSMKYVNGKLRVGFQRRSSNNNDKYLYQNGFYYAYSDHPDGVSDWKNHRGEAVETPLVDADDIKVSEPGDLVSTTAKNQVYIVHGFDWNVTERGDVHLIGSVKDTENNVTVKVHTYKPAGEAEFITSTDFSGADEIYTAGNNIYIIGLNSSGRPYIEKAEGGTNKFTRVYEQTDGREFRHGNVYIDDGKLYFYLMEKGEGSAQPVYLQIIDLDLDATEPAPQPEPQPEPQPGPDPVPLPAPPPDSNSSGGGGSLNFVLLLCLGLLSLMRRKARI</sequence>
<evidence type="ECO:0000313" key="3">
    <source>
        <dbReference type="EMBL" id="RDV24697.1"/>
    </source>
</evidence>
<evidence type="ECO:0000256" key="1">
    <source>
        <dbReference type="SAM" id="MobiDB-lite"/>
    </source>
</evidence>
<protein>
    <recommendedName>
        <fullName evidence="5">GlyGly-CTERM sorting domain-containing protein</fullName>
    </recommendedName>
</protein>
<name>A0A3D8M4M7_9ALTE</name>
<keyword evidence="4" id="KW-1185">Reference proteome</keyword>
<evidence type="ECO:0000256" key="2">
    <source>
        <dbReference type="SAM" id="SignalP"/>
    </source>
</evidence>
<proteinExistence type="predicted"/>
<evidence type="ECO:0008006" key="5">
    <source>
        <dbReference type="Google" id="ProtNLM"/>
    </source>
</evidence>
<dbReference type="Pfam" id="PF15892">
    <property type="entry name" value="BNR_4"/>
    <property type="match status" value="1"/>
</dbReference>